<proteinExistence type="inferred from homology"/>
<dbReference type="SMART" id="SM00382">
    <property type="entry name" value="AAA"/>
    <property type="match status" value="1"/>
</dbReference>
<evidence type="ECO:0000256" key="5">
    <source>
        <dbReference type="ARBA" id="ARBA00022840"/>
    </source>
</evidence>
<dbReference type="PROSITE" id="PS50893">
    <property type="entry name" value="ABC_TRANSPORTER_2"/>
    <property type="match status" value="1"/>
</dbReference>
<evidence type="ECO:0000313" key="8">
    <source>
        <dbReference type="Proteomes" id="UP001597405"/>
    </source>
</evidence>
<evidence type="ECO:0000256" key="3">
    <source>
        <dbReference type="ARBA" id="ARBA00022448"/>
    </source>
</evidence>
<dbReference type="Pfam" id="PF00005">
    <property type="entry name" value="ABC_tran"/>
    <property type="match status" value="1"/>
</dbReference>
<dbReference type="InterPro" id="IPR003439">
    <property type="entry name" value="ABC_transporter-like_ATP-bd"/>
</dbReference>
<dbReference type="InterPro" id="IPR003593">
    <property type="entry name" value="AAA+_ATPase"/>
</dbReference>
<evidence type="ECO:0000256" key="2">
    <source>
        <dbReference type="ARBA" id="ARBA00005417"/>
    </source>
</evidence>
<dbReference type="RefSeq" id="WP_379102021.1">
    <property type="nucleotide sequence ID" value="NZ_JBHUGZ010000016.1"/>
</dbReference>
<protein>
    <submittedName>
        <fullName evidence="7">ABC transporter ATP-binding protein</fullName>
    </submittedName>
</protein>
<name>A0ABW4UDB5_9HYPH</name>
<organism evidence="7 8">
    <name type="scientific">Mesorhizobium newzealandense</name>
    <dbReference type="NCBI Taxonomy" id="1300302"/>
    <lineage>
        <taxon>Bacteria</taxon>
        <taxon>Pseudomonadati</taxon>
        <taxon>Pseudomonadota</taxon>
        <taxon>Alphaproteobacteria</taxon>
        <taxon>Hyphomicrobiales</taxon>
        <taxon>Phyllobacteriaceae</taxon>
        <taxon>Mesorhizobium</taxon>
    </lineage>
</organism>
<keyword evidence="4" id="KW-0547">Nucleotide-binding</keyword>
<dbReference type="SUPFAM" id="SSF52540">
    <property type="entry name" value="P-loop containing nucleoside triphosphate hydrolases"/>
    <property type="match status" value="1"/>
</dbReference>
<dbReference type="InterPro" id="IPR017871">
    <property type="entry name" value="ABC_transporter-like_CS"/>
</dbReference>
<dbReference type="PROSITE" id="PS00211">
    <property type="entry name" value="ABC_TRANSPORTER_1"/>
    <property type="match status" value="1"/>
</dbReference>
<dbReference type="CDD" id="cd03257">
    <property type="entry name" value="ABC_NikE_OppD_transporters"/>
    <property type="match status" value="1"/>
</dbReference>
<dbReference type="PANTHER" id="PTHR43776">
    <property type="entry name" value="TRANSPORT ATP-BINDING PROTEIN"/>
    <property type="match status" value="1"/>
</dbReference>
<evidence type="ECO:0000256" key="1">
    <source>
        <dbReference type="ARBA" id="ARBA00004417"/>
    </source>
</evidence>
<dbReference type="InterPro" id="IPR050319">
    <property type="entry name" value="ABC_transp_ATP-bind"/>
</dbReference>
<dbReference type="InterPro" id="IPR013563">
    <property type="entry name" value="Oligopep_ABC_C"/>
</dbReference>
<evidence type="ECO:0000259" key="6">
    <source>
        <dbReference type="PROSITE" id="PS50893"/>
    </source>
</evidence>
<comment type="subcellular location">
    <subcellularLocation>
        <location evidence="1">Cell inner membrane</location>
        <topology evidence="1">Peripheral membrane protein</topology>
    </subcellularLocation>
</comment>
<comment type="caution">
    <text evidence="7">The sequence shown here is derived from an EMBL/GenBank/DDBJ whole genome shotgun (WGS) entry which is preliminary data.</text>
</comment>
<accession>A0ABW4UDB5</accession>
<dbReference type="EMBL" id="JBHUGZ010000016">
    <property type="protein sequence ID" value="MFD1985448.1"/>
    <property type="molecule type" value="Genomic_DNA"/>
</dbReference>
<feature type="domain" description="ABC transporter" evidence="6">
    <location>
        <begin position="6"/>
        <end position="257"/>
    </location>
</feature>
<sequence length="321" mass="35396">MEAPLVEVKGLVKHFPINKGGFLISRRVASVHAVDNISFDIHRGETLGLVGESGCGKSTTSQLLVRLIDATAGTIRFDGEDISALSGSALRRKRKDFQIIFQDPYSSLNPRMRVRDLLSEPMEISGMNSPERAARVFELLSLVGLARRHADRFPHEFSGGQRQRIGIARALALKPKFVVCDEPVSALDVSVQAQIVNLLKDLQGEFGLTYLFVAHDLSVVRHISDRVAVMYLGKIVEIASKSSIFSNPQHPYTQALISSLPMPRPRQTRRVIALKGDVPSPIDPPSGCRFHTRCPLVVDRCRVQEPPSREVGTHSVACHLA</sequence>
<dbReference type="PANTHER" id="PTHR43776:SF7">
    <property type="entry name" value="D,D-DIPEPTIDE TRANSPORT ATP-BINDING PROTEIN DDPF-RELATED"/>
    <property type="match status" value="1"/>
</dbReference>
<dbReference type="Proteomes" id="UP001597405">
    <property type="component" value="Unassembled WGS sequence"/>
</dbReference>
<dbReference type="NCBIfam" id="NF008453">
    <property type="entry name" value="PRK11308.1"/>
    <property type="match status" value="1"/>
</dbReference>
<dbReference type="NCBIfam" id="TIGR01727">
    <property type="entry name" value="oligo_HPY"/>
    <property type="match status" value="1"/>
</dbReference>
<keyword evidence="5 7" id="KW-0067">ATP-binding</keyword>
<keyword evidence="3" id="KW-0813">Transport</keyword>
<dbReference type="InterPro" id="IPR027417">
    <property type="entry name" value="P-loop_NTPase"/>
</dbReference>
<evidence type="ECO:0000256" key="4">
    <source>
        <dbReference type="ARBA" id="ARBA00022741"/>
    </source>
</evidence>
<keyword evidence="8" id="KW-1185">Reference proteome</keyword>
<dbReference type="Gene3D" id="3.40.50.300">
    <property type="entry name" value="P-loop containing nucleotide triphosphate hydrolases"/>
    <property type="match status" value="1"/>
</dbReference>
<evidence type="ECO:0000313" key="7">
    <source>
        <dbReference type="EMBL" id="MFD1985448.1"/>
    </source>
</evidence>
<dbReference type="Pfam" id="PF08352">
    <property type="entry name" value="oligo_HPY"/>
    <property type="match status" value="1"/>
</dbReference>
<comment type="similarity">
    <text evidence="2">Belongs to the ABC transporter superfamily.</text>
</comment>
<gene>
    <name evidence="7" type="ORF">ACFSOZ_23340</name>
</gene>
<dbReference type="GO" id="GO:0005524">
    <property type="term" value="F:ATP binding"/>
    <property type="evidence" value="ECO:0007669"/>
    <property type="project" value="UniProtKB-KW"/>
</dbReference>
<reference evidence="8" key="1">
    <citation type="journal article" date="2019" name="Int. J. Syst. Evol. Microbiol.">
        <title>The Global Catalogue of Microorganisms (GCM) 10K type strain sequencing project: providing services to taxonomists for standard genome sequencing and annotation.</title>
        <authorList>
            <consortium name="The Broad Institute Genomics Platform"/>
            <consortium name="The Broad Institute Genome Sequencing Center for Infectious Disease"/>
            <person name="Wu L."/>
            <person name="Ma J."/>
        </authorList>
    </citation>
    <scope>NUCLEOTIDE SEQUENCE [LARGE SCALE GENOMIC DNA]</scope>
    <source>
        <strain evidence="8">CGMCC 1.16225</strain>
    </source>
</reference>